<name>A0AAD3DUA9_9CHLO</name>
<feature type="non-terminal residue" evidence="3">
    <location>
        <position position="147"/>
    </location>
</feature>
<dbReference type="Proteomes" id="UP001054857">
    <property type="component" value="Unassembled WGS sequence"/>
</dbReference>
<feature type="compositionally biased region" description="Basic and acidic residues" evidence="2">
    <location>
        <begin position="113"/>
        <end position="126"/>
    </location>
</feature>
<dbReference type="EMBL" id="BMAR01000011">
    <property type="protein sequence ID" value="GFR45976.1"/>
    <property type="molecule type" value="Genomic_DNA"/>
</dbReference>
<accession>A0AAD3DUA9</accession>
<feature type="compositionally biased region" description="Basic and acidic residues" evidence="2">
    <location>
        <begin position="137"/>
        <end position="147"/>
    </location>
</feature>
<feature type="coiled-coil region" evidence="1">
    <location>
        <begin position="38"/>
        <end position="72"/>
    </location>
</feature>
<keyword evidence="4" id="KW-1185">Reference proteome</keyword>
<keyword evidence="1" id="KW-0175">Coiled coil</keyword>
<protein>
    <submittedName>
        <fullName evidence="3">Uncharacterized protein</fullName>
    </submittedName>
</protein>
<comment type="caution">
    <text evidence="3">The sequence shown here is derived from an EMBL/GenBank/DDBJ whole genome shotgun (WGS) entry which is preliminary data.</text>
</comment>
<evidence type="ECO:0000313" key="3">
    <source>
        <dbReference type="EMBL" id="GFR45976.1"/>
    </source>
</evidence>
<evidence type="ECO:0000313" key="4">
    <source>
        <dbReference type="Proteomes" id="UP001054857"/>
    </source>
</evidence>
<evidence type="ECO:0000256" key="1">
    <source>
        <dbReference type="SAM" id="Coils"/>
    </source>
</evidence>
<organism evidence="3 4">
    <name type="scientific">Astrephomene gubernaculifera</name>
    <dbReference type="NCBI Taxonomy" id="47775"/>
    <lineage>
        <taxon>Eukaryota</taxon>
        <taxon>Viridiplantae</taxon>
        <taxon>Chlorophyta</taxon>
        <taxon>core chlorophytes</taxon>
        <taxon>Chlorophyceae</taxon>
        <taxon>CS clade</taxon>
        <taxon>Chlamydomonadales</taxon>
        <taxon>Astrephomenaceae</taxon>
        <taxon>Astrephomene</taxon>
    </lineage>
</organism>
<sequence length="147" mass="16087">MACIKQLAGIRTRVPYAQPCIHTPGKQAPTTFSRITCKVAKTNEALSTEEELQRLRHENELLRKQLALYQQATGHALPLPPALAAAPAPPPSPSAAATAAEEQALAPQPPPLEHPRHTDPLSDPDIRWPAGPPTEPRFWERPARTRP</sequence>
<feature type="region of interest" description="Disordered" evidence="2">
    <location>
        <begin position="79"/>
        <end position="147"/>
    </location>
</feature>
<dbReference type="AlphaFoldDB" id="A0AAD3DUA9"/>
<evidence type="ECO:0000256" key="2">
    <source>
        <dbReference type="SAM" id="MobiDB-lite"/>
    </source>
</evidence>
<proteinExistence type="predicted"/>
<reference evidence="3 4" key="1">
    <citation type="journal article" date="2021" name="Sci. Rep.">
        <title>Genome sequencing of the multicellular alga Astrephomene provides insights into convergent evolution of germ-soma differentiation.</title>
        <authorList>
            <person name="Yamashita S."/>
            <person name="Yamamoto K."/>
            <person name="Matsuzaki R."/>
            <person name="Suzuki S."/>
            <person name="Yamaguchi H."/>
            <person name="Hirooka S."/>
            <person name="Minakuchi Y."/>
            <person name="Miyagishima S."/>
            <person name="Kawachi M."/>
            <person name="Toyoda A."/>
            <person name="Nozaki H."/>
        </authorList>
    </citation>
    <scope>NUCLEOTIDE SEQUENCE [LARGE SCALE GENOMIC DNA]</scope>
    <source>
        <strain evidence="3 4">NIES-4017</strain>
    </source>
</reference>
<gene>
    <name evidence="3" type="ORF">Agub_g7448</name>
</gene>
<feature type="compositionally biased region" description="Low complexity" evidence="2">
    <location>
        <begin position="94"/>
        <end position="106"/>
    </location>
</feature>